<dbReference type="InterPro" id="IPR008920">
    <property type="entry name" value="TF_FadR/GntR_C"/>
</dbReference>
<dbReference type="InterPro" id="IPR000524">
    <property type="entry name" value="Tscrpt_reg_HTH_GntR"/>
</dbReference>
<evidence type="ECO:0000256" key="1">
    <source>
        <dbReference type="ARBA" id="ARBA00023015"/>
    </source>
</evidence>
<dbReference type="Pfam" id="PF00392">
    <property type="entry name" value="GntR"/>
    <property type="match status" value="1"/>
</dbReference>
<evidence type="ECO:0000313" key="6">
    <source>
        <dbReference type="Proteomes" id="UP000198922"/>
    </source>
</evidence>
<dbReference type="EMBL" id="FNAT01000003">
    <property type="protein sequence ID" value="SDE68571.1"/>
    <property type="molecule type" value="Genomic_DNA"/>
</dbReference>
<keyword evidence="1" id="KW-0805">Transcription regulation</keyword>
<dbReference type="Gene3D" id="1.10.10.10">
    <property type="entry name" value="Winged helix-like DNA-binding domain superfamily/Winged helix DNA-binding domain"/>
    <property type="match status" value="1"/>
</dbReference>
<dbReference type="InterPro" id="IPR036388">
    <property type="entry name" value="WH-like_DNA-bd_sf"/>
</dbReference>
<dbReference type="Proteomes" id="UP000198922">
    <property type="component" value="Unassembled WGS sequence"/>
</dbReference>
<gene>
    <name evidence="5" type="ORF">SAMN04488567_2344</name>
</gene>
<keyword evidence="6" id="KW-1185">Reference proteome</keyword>
<keyword evidence="2 5" id="KW-0238">DNA-binding</keyword>
<dbReference type="STRING" id="521013.SAMN04488567_2344"/>
<reference evidence="6" key="1">
    <citation type="submission" date="2016-10" db="EMBL/GenBank/DDBJ databases">
        <authorList>
            <person name="Varghese N."/>
            <person name="Submissions S."/>
        </authorList>
    </citation>
    <scope>NUCLEOTIDE SEQUENCE [LARGE SCALE GENOMIC DNA]</scope>
    <source>
        <strain evidence="6">DSM 21424</strain>
    </source>
</reference>
<dbReference type="InterPro" id="IPR036390">
    <property type="entry name" value="WH_DNA-bd_sf"/>
</dbReference>
<dbReference type="SUPFAM" id="SSF46785">
    <property type="entry name" value="Winged helix' DNA-binding domain"/>
    <property type="match status" value="1"/>
</dbReference>
<dbReference type="PANTHER" id="PTHR43537:SF5">
    <property type="entry name" value="UXU OPERON TRANSCRIPTIONAL REGULATOR"/>
    <property type="match status" value="1"/>
</dbReference>
<feature type="domain" description="HTH gntR-type" evidence="4">
    <location>
        <begin position="22"/>
        <end position="89"/>
    </location>
</feature>
<evidence type="ECO:0000313" key="5">
    <source>
        <dbReference type="EMBL" id="SDE68571.1"/>
    </source>
</evidence>
<sequence length="238" mass="26154">MSDMSAPPAQAEIVFPPLDLDRPVAEQIFEAIKTAILTTALPPGCLISEAEIGARFGASRTPVREAFTQLRDDGLIITRPSRGNYVSKLSEQRIREAQFVREALETANVARLCETGLPGAIHEEIEEVLTQQARHAKEGDDLGFQRTDDQFHALLARATGFGRAETLLNREKAALDRLRVFALTERHHSDRLLGEHRAILEAILAGDAAAADSVLRAHLRSVLALLSGMIAAHRDHFE</sequence>
<proteinExistence type="predicted"/>
<dbReference type="InterPro" id="IPR011711">
    <property type="entry name" value="GntR_C"/>
</dbReference>
<name>A0A1G7EY40_9RHOB</name>
<dbReference type="CDD" id="cd07377">
    <property type="entry name" value="WHTH_GntR"/>
    <property type="match status" value="1"/>
</dbReference>
<dbReference type="PROSITE" id="PS50949">
    <property type="entry name" value="HTH_GNTR"/>
    <property type="match status" value="1"/>
</dbReference>
<evidence type="ECO:0000259" key="4">
    <source>
        <dbReference type="PROSITE" id="PS50949"/>
    </source>
</evidence>
<dbReference type="Gene3D" id="1.20.120.530">
    <property type="entry name" value="GntR ligand-binding domain-like"/>
    <property type="match status" value="1"/>
</dbReference>
<dbReference type="Pfam" id="PF07729">
    <property type="entry name" value="FCD"/>
    <property type="match status" value="1"/>
</dbReference>
<dbReference type="RefSeq" id="WP_207497476.1">
    <property type="nucleotide sequence ID" value="NZ_FNAT01000003.1"/>
</dbReference>
<dbReference type="GO" id="GO:0003700">
    <property type="term" value="F:DNA-binding transcription factor activity"/>
    <property type="evidence" value="ECO:0007669"/>
    <property type="project" value="InterPro"/>
</dbReference>
<dbReference type="PANTHER" id="PTHR43537">
    <property type="entry name" value="TRANSCRIPTIONAL REGULATOR, GNTR FAMILY"/>
    <property type="match status" value="1"/>
</dbReference>
<accession>A0A1G7EY40</accession>
<protein>
    <submittedName>
        <fullName evidence="5">DNA-binding transcriptional regulator, GntR family</fullName>
    </submittedName>
</protein>
<dbReference type="SUPFAM" id="SSF48008">
    <property type="entry name" value="GntR ligand-binding domain-like"/>
    <property type="match status" value="1"/>
</dbReference>
<dbReference type="AlphaFoldDB" id="A0A1G7EY40"/>
<evidence type="ECO:0000256" key="2">
    <source>
        <dbReference type="ARBA" id="ARBA00023125"/>
    </source>
</evidence>
<dbReference type="SMART" id="SM00345">
    <property type="entry name" value="HTH_GNTR"/>
    <property type="match status" value="1"/>
</dbReference>
<keyword evidence="3" id="KW-0804">Transcription</keyword>
<organism evidence="5 6">
    <name type="scientific">Limimaricola pyoseonensis</name>
    <dbReference type="NCBI Taxonomy" id="521013"/>
    <lineage>
        <taxon>Bacteria</taxon>
        <taxon>Pseudomonadati</taxon>
        <taxon>Pseudomonadota</taxon>
        <taxon>Alphaproteobacteria</taxon>
        <taxon>Rhodobacterales</taxon>
        <taxon>Paracoccaceae</taxon>
        <taxon>Limimaricola</taxon>
    </lineage>
</organism>
<dbReference type="PRINTS" id="PR00035">
    <property type="entry name" value="HTHGNTR"/>
</dbReference>
<evidence type="ECO:0000256" key="3">
    <source>
        <dbReference type="ARBA" id="ARBA00023163"/>
    </source>
</evidence>
<dbReference type="SMART" id="SM00895">
    <property type="entry name" value="FCD"/>
    <property type="match status" value="1"/>
</dbReference>
<dbReference type="GO" id="GO:0003677">
    <property type="term" value="F:DNA binding"/>
    <property type="evidence" value="ECO:0007669"/>
    <property type="project" value="UniProtKB-KW"/>
</dbReference>